<keyword evidence="3" id="KW-1133">Transmembrane helix</keyword>
<evidence type="ECO:0000256" key="4">
    <source>
        <dbReference type="ARBA" id="ARBA00023136"/>
    </source>
</evidence>
<comment type="caution">
    <text evidence="5">The sequence shown here is derived from an EMBL/GenBank/DDBJ whole genome shotgun (WGS) entry which is preliminary data.</text>
</comment>
<name>A0AAN6YWE3_9PEZI</name>
<proteinExistence type="predicted"/>
<dbReference type="EMBL" id="MU853333">
    <property type="protein sequence ID" value="KAK4116003.1"/>
    <property type="molecule type" value="Genomic_DNA"/>
</dbReference>
<dbReference type="Proteomes" id="UP001302812">
    <property type="component" value="Unassembled WGS sequence"/>
</dbReference>
<dbReference type="GeneID" id="89941391"/>
<comment type="subcellular location">
    <subcellularLocation>
        <location evidence="1">Membrane</location>
        <topology evidence="1">Multi-pass membrane protein</topology>
    </subcellularLocation>
</comment>
<evidence type="ECO:0000313" key="5">
    <source>
        <dbReference type="EMBL" id="KAK4116003.1"/>
    </source>
</evidence>
<dbReference type="SUPFAM" id="SSF144083">
    <property type="entry name" value="Magnesium transport protein CorA, transmembrane region"/>
    <property type="match status" value="1"/>
</dbReference>
<dbReference type="Gene3D" id="1.20.58.340">
    <property type="entry name" value="Magnesium transport protein CorA, transmembrane region"/>
    <property type="match status" value="1"/>
</dbReference>
<organism evidence="5 6">
    <name type="scientific">Canariomyces notabilis</name>
    <dbReference type="NCBI Taxonomy" id="2074819"/>
    <lineage>
        <taxon>Eukaryota</taxon>
        <taxon>Fungi</taxon>
        <taxon>Dikarya</taxon>
        <taxon>Ascomycota</taxon>
        <taxon>Pezizomycotina</taxon>
        <taxon>Sordariomycetes</taxon>
        <taxon>Sordariomycetidae</taxon>
        <taxon>Sordariales</taxon>
        <taxon>Chaetomiaceae</taxon>
        <taxon>Canariomyces</taxon>
    </lineage>
</organism>
<protein>
    <submittedName>
        <fullName evidence="5">Uncharacterized protein</fullName>
    </submittedName>
</protein>
<dbReference type="AlphaFoldDB" id="A0AAN6YWE3"/>
<reference evidence="5" key="2">
    <citation type="submission" date="2023-05" db="EMBL/GenBank/DDBJ databases">
        <authorList>
            <consortium name="Lawrence Berkeley National Laboratory"/>
            <person name="Steindorff A."/>
            <person name="Hensen N."/>
            <person name="Bonometti L."/>
            <person name="Westerberg I."/>
            <person name="Brannstrom I.O."/>
            <person name="Guillou S."/>
            <person name="Cros-Aarteil S."/>
            <person name="Calhoun S."/>
            <person name="Haridas S."/>
            <person name="Kuo A."/>
            <person name="Mondo S."/>
            <person name="Pangilinan J."/>
            <person name="Riley R."/>
            <person name="Labutti K."/>
            <person name="Andreopoulos B."/>
            <person name="Lipzen A."/>
            <person name="Chen C."/>
            <person name="Yanf M."/>
            <person name="Daum C."/>
            <person name="Ng V."/>
            <person name="Clum A."/>
            <person name="Ohm R."/>
            <person name="Martin F."/>
            <person name="Silar P."/>
            <person name="Natvig D."/>
            <person name="Lalanne C."/>
            <person name="Gautier V."/>
            <person name="Ament-Velasquez S.L."/>
            <person name="Kruys A."/>
            <person name="Hutchinson M.I."/>
            <person name="Powell A.J."/>
            <person name="Barry K."/>
            <person name="Miller A.N."/>
            <person name="Grigoriev I.V."/>
            <person name="Debuchy R."/>
            <person name="Gladieux P."/>
            <person name="Thoren M.H."/>
            <person name="Johannesson H."/>
        </authorList>
    </citation>
    <scope>NUCLEOTIDE SEQUENCE</scope>
    <source>
        <strain evidence="5">CBS 508.74</strain>
    </source>
</reference>
<reference evidence="5" key="1">
    <citation type="journal article" date="2023" name="Mol. Phylogenet. Evol.">
        <title>Genome-scale phylogeny and comparative genomics of the fungal order Sordariales.</title>
        <authorList>
            <person name="Hensen N."/>
            <person name="Bonometti L."/>
            <person name="Westerberg I."/>
            <person name="Brannstrom I.O."/>
            <person name="Guillou S."/>
            <person name="Cros-Aarteil S."/>
            <person name="Calhoun S."/>
            <person name="Haridas S."/>
            <person name="Kuo A."/>
            <person name="Mondo S."/>
            <person name="Pangilinan J."/>
            <person name="Riley R."/>
            <person name="LaButti K."/>
            <person name="Andreopoulos B."/>
            <person name="Lipzen A."/>
            <person name="Chen C."/>
            <person name="Yan M."/>
            <person name="Daum C."/>
            <person name="Ng V."/>
            <person name="Clum A."/>
            <person name="Steindorff A."/>
            <person name="Ohm R.A."/>
            <person name="Martin F."/>
            <person name="Silar P."/>
            <person name="Natvig D.O."/>
            <person name="Lalanne C."/>
            <person name="Gautier V."/>
            <person name="Ament-Velasquez S.L."/>
            <person name="Kruys A."/>
            <person name="Hutchinson M.I."/>
            <person name="Powell A.J."/>
            <person name="Barry K."/>
            <person name="Miller A.N."/>
            <person name="Grigoriev I.V."/>
            <person name="Debuchy R."/>
            <person name="Gladieux P."/>
            <person name="Hiltunen Thoren M."/>
            <person name="Johannesson H."/>
        </authorList>
    </citation>
    <scope>NUCLEOTIDE SEQUENCE</scope>
    <source>
        <strain evidence="5">CBS 508.74</strain>
    </source>
</reference>
<evidence type="ECO:0000256" key="1">
    <source>
        <dbReference type="ARBA" id="ARBA00004141"/>
    </source>
</evidence>
<dbReference type="GO" id="GO:0016020">
    <property type="term" value="C:membrane"/>
    <property type="evidence" value="ECO:0007669"/>
    <property type="project" value="UniProtKB-SubCell"/>
</dbReference>
<dbReference type="InterPro" id="IPR045863">
    <property type="entry name" value="CorA_TM1_TM2"/>
</dbReference>
<evidence type="ECO:0000256" key="2">
    <source>
        <dbReference type="ARBA" id="ARBA00022692"/>
    </source>
</evidence>
<evidence type="ECO:0000313" key="6">
    <source>
        <dbReference type="Proteomes" id="UP001302812"/>
    </source>
</evidence>
<evidence type="ECO:0000256" key="3">
    <source>
        <dbReference type="ARBA" id="ARBA00022989"/>
    </source>
</evidence>
<dbReference type="Pfam" id="PF01544">
    <property type="entry name" value="CorA"/>
    <property type="match status" value="1"/>
</dbReference>
<dbReference type="GO" id="GO:0046873">
    <property type="term" value="F:metal ion transmembrane transporter activity"/>
    <property type="evidence" value="ECO:0007669"/>
    <property type="project" value="InterPro"/>
</dbReference>
<sequence length="416" mass="47623">MNRQTDSNPSLAFDAVAVYRAFFDGSVHNFFEATENAVDDGRAHVYLVEGLSPWQERKVRELIPGLPDEFFEWHLQDSLACINSDFQNDRVVLAKWSRAVSQRKEVWQREHKLRTLGSPYNLDDKNPVSSRFDHERYSHISEPYRSYDPTYAYSEKIAAEPKVILRDMIMHAARESISLYHSIDNDKLACVVLFDPSRKYRVTKVTYDTEQSTNEESADFEAFRKDRNSLGRCSTHIRKTRTAPQQNDVIRAVTDAVVQILMEDHAKLLSCLNKAIDDIELSLREGLNSPGSWRVYPSRWRNHLFHQLDAVAYFIALLTQNAVSYPASSTSCSWTRQVKALKTAERKLEAMMRRLEGTYQVLMSSITILESEKAIEQAEVVTRVTNLAFFFIPLSFVSSVFGMNVNVSAGLVVIEG</sequence>
<gene>
    <name evidence="5" type="ORF">N656DRAFT_794352</name>
</gene>
<keyword evidence="2" id="KW-0812">Transmembrane</keyword>
<dbReference type="RefSeq" id="XP_064673573.1">
    <property type="nucleotide sequence ID" value="XM_064817266.1"/>
</dbReference>
<accession>A0AAN6YWE3</accession>
<keyword evidence="6" id="KW-1185">Reference proteome</keyword>
<dbReference type="InterPro" id="IPR002523">
    <property type="entry name" value="MgTranspt_CorA/ZnTranspt_ZntB"/>
</dbReference>
<keyword evidence="4" id="KW-0472">Membrane</keyword>